<protein>
    <submittedName>
        <fullName evidence="1">Uncharacterized protein</fullName>
    </submittedName>
</protein>
<name>A0A1L3KI20_9VIRU</name>
<dbReference type="Gene3D" id="2.40.160.220">
    <property type="match status" value="1"/>
</dbReference>
<accession>A0A1L3KI20</accession>
<organism evidence="1">
    <name type="scientific">Beihai levi-like virus 10</name>
    <dbReference type="NCBI Taxonomy" id="1922395"/>
    <lineage>
        <taxon>Viruses</taxon>
        <taxon>Riboviria</taxon>
    </lineage>
</organism>
<evidence type="ECO:0000313" key="1">
    <source>
        <dbReference type="EMBL" id="APG77051.1"/>
    </source>
</evidence>
<dbReference type="InterPro" id="IPR054457">
    <property type="entry name" value="PhiCb5_coat"/>
</dbReference>
<reference evidence="1" key="1">
    <citation type="journal article" date="2016" name="Nature">
        <title>Redefining the invertebrate RNA virosphere.</title>
        <authorList>
            <person name="Shi M."/>
            <person name="Lin X.D."/>
            <person name="Tian J.H."/>
            <person name="Chen L.J."/>
            <person name="Chen X."/>
            <person name="Li C.X."/>
            <person name="Qin X.C."/>
            <person name="Li J."/>
            <person name="Cao J.P."/>
            <person name="Eden J.S."/>
            <person name="Buchmann J."/>
            <person name="Wang W."/>
            <person name="Xu J."/>
            <person name="Holmes E.C."/>
            <person name="Zhang Y.Z."/>
        </authorList>
    </citation>
    <scope>NUCLEOTIDE SEQUENCE</scope>
    <source>
        <strain evidence="1">BHTSS17923</strain>
    </source>
</reference>
<sequence>MSFPETITITIDGVAVPLIRINSGKEYASEYRYRGTTDEFTLNIRHTTNVKKASGVRINRHNAELIQRVFAVDPDDLDKIRKVYMVIEEEASDSVTDVSDMTEGFVAFLDSANVTKLLNYES</sequence>
<dbReference type="Pfam" id="PF22387">
    <property type="entry name" value="PhiCb5_coat"/>
    <property type="match status" value="1"/>
</dbReference>
<dbReference type="EMBL" id="KX883492">
    <property type="protein sequence ID" value="APG77051.1"/>
    <property type="molecule type" value="Genomic_RNA"/>
</dbReference>
<proteinExistence type="predicted"/>